<dbReference type="GO" id="GO:0005506">
    <property type="term" value="F:iron ion binding"/>
    <property type="evidence" value="ECO:0007669"/>
    <property type="project" value="InterPro"/>
</dbReference>
<organism evidence="7 8">
    <name type="scientific">Elsinoe australis</name>
    <dbReference type="NCBI Taxonomy" id="40998"/>
    <lineage>
        <taxon>Eukaryota</taxon>
        <taxon>Fungi</taxon>
        <taxon>Dikarya</taxon>
        <taxon>Ascomycota</taxon>
        <taxon>Pezizomycotina</taxon>
        <taxon>Dothideomycetes</taxon>
        <taxon>Dothideomycetidae</taxon>
        <taxon>Myriangiales</taxon>
        <taxon>Elsinoaceae</taxon>
        <taxon>Elsinoe</taxon>
    </lineage>
</organism>
<dbReference type="InterPro" id="IPR017972">
    <property type="entry name" value="Cyt_P450_CS"/>
</dbReference>
<dbReference type="PROSITE" id="PS00086">
    <property type="entry name" value="CYTOCHROME_P450"/>
    <property type="match status" value="1"/>
</dbReference>
<reference evidence="7 8" key="1">
    <citation type="submission" date="2017-05" db="EMBL/GenBank/DDBJ databases">
        <title>Draft genome sequence of Elsinoe australis.</title>
        <authorList>
            <person name="Cheng Q."/>
        </authorList>
    </citation>
    <scope>NUCLEOTIDE SEQUENCE [LARGE SCALE GENOMIC DNA]</scope>
    <source>
        <strain evidence="7 8">NL1</strain>
    </source>
</reference>
<keyword evidence="3 6" id="KW-0479">Metal-binding</keyword>
<sequence>MDLTRQYTFLQVPQALVAAVISYIDYDNVVHFNLRRHLARIPRIKSQQTGSDEEKRQEYLRSAKALYKEGYETFTDQVYRMWNASGQDSIVIPRKFLDELRRLPEDTLSAGKAVADFLEVKYTQILAEEDIVAHTIKADLTPSLLRYNPIISKIADEAIKADMPACEDWTSIHVFEVLTKIVAKLSGRIFVGPDLFLQKEYLEMSLNYIHELMAAQRRIKTMRPLLRPILGHWTAEVRQLRKRERFAEEFFLPVVRARLEAKKCGDEKEPDDMLQWLLKRREQFQLHTMAKISKLQRVTALHTTVMTATNIFYSLAVTPEYIDELRTEIRQAVAGSNGVMDSKALSEMEKLGSYMKEVILPPESSQRHYTHQWSIYPRGLDIEAPTYSIYHDDELFPDPETFDGVRAYKLRQASTSNDVQARNTFVNVSDQNLGFGYGRHACPGRFFANNEIKMILAKLLLQYDIKMPNGLTTRWPNIENGAEYMPDLSKEILFRKAKG</sequence>
<dbReference type="CDD" id="cd11041">
    <property type="entry name" value="CYP503A1-like"/>
    <property type="match status" value="1"/>
</dbReference>
<keyword evidence="5 6" id="KW-0408">Iron</keyword>
<dbReference type="OrthoDB" id="1844152at2759"/>
<protein>
    <submittedName>
        <fullName evidence="7">Ent-kaurene oxidase</fullName>
    </submittedName>
</protein>
<keyword evidence="6" id="KW-0349">Heme</keyword>
<dbReference type="InterPro" id="IPR001128">
    <property type="entry name" value="Cyt_P450"/>
</dbReference>
<keyword evidence="4 6" id="KW-0560">Oxidoreductase</keyword>
<dbReference type="STRING" id="40998.A0A2P7YR93"/>
<comment type="caution">
    <text evidence="7">The sequence shown here is derived from an EMBL/GenBank/DDBJ whole genome shotgun (WGS) entry which is preliminary data.</text>
</comment>
<gene>
    <name evidence="7" type="ORF">B9Z65_6044</name>
</gene>
<keyword evidence="6" id="KW-0503">Monooxygenase</keyword>
<dbReference type="PANTHER" id="PTHR46206:SF7">
    <property type="entry name" value="P450, PUTATIVE (EUROFUNG)-RELATED"/>
    <property type="match status" value="1"/>
</dbReference>
<dbReference type="SUPFAM" id="SSF48264">
    <property type="entry name" value="Cytochrome P450"/>
    <property type="match status" value="1"/>
</dbReference>
<dbReference type="EMBL" id="NHZQ01000399">
    <property type="protein sequence ID" value="PSK38491.1"/>
    <property type="molecule type" value="Genomic_DNA"/>
</dbReference>
<comment type="similarity">
    <text evidence="2 6">Belongs to the cytochrome P450 family.</text>
</comment>
<dbReference type="Proteomes" id="UP000243723">
    <property type="component" value="Unassembled WGS sequence"/>
</dbReference>
<keyword evidence="8" id="KW-1185">Reference proteome</keyword>
<evidence type="ECO:0000256" key="5">
    <source>
        <dbReference type="ARBA" id="ARBA00023004"/>
    </source>
</evidence>
<proteinExistence type="inferred from homology"/>
<evidence type="ECO:0000256" key="1">
    <source>
        <dbReference type="ARBA" id="ARBA00001971"/>
    </source>
</evidence>
<accession>A0A2P7YR93</accession>
<evidence type="ECO:0000256" key="3">
    <source>
        <dbReference type="ARBA" id="ARBA00022723"/>
    </source>
</evidence>
<evidence type="ECO:0000256" key="2">
    <source>
        <dbReference type="ARBA" id="ARBA00010617"/>
    </source>
</evidence>
<dbReference type="InterPro" id="IPR036396">
    <property type="entry name" value="Cyt_P450_sf"/>
</dbReference>
<dbReference type="GO" id="GO:0016705">
    <property type="term" value="F:oxidoreductase activity, acting on paired donors, with incorporation or reduction of molecular oxygen"/>
    <property type="evidence" value="ECO:0007669"/>
    <property type="project" value="InterPro"/>
</dbReference>
<dbReference type="GO" id="GO:0020037">
    <property type="term" value="F:heme binding"/>
    <property type="evidence" value="ECO:0007669"/>
    <property type="project" value="InterPro"/>
</dbReference>
<dbReference type="AlphaFoldDB" id="A0A2P7YR93"/>
<evidence type="ECO:0000313" key="7">
    <source>
        <dbReference type="EMBL" id="PSK38491.1"/>
    </source>
</evidence>
<dbReference type="Gene3D" id="1.10.630.10">
    <property type="entry name" value="Cytochrome P450"/>
    <property type="match status" value="1"/>
</dbReference>
<name>A0A2P7YR93_9PEZI</name>
<dbReference type="Pfam" id="PF00067">
    <property type="entry name" value="p450"/>
    <property type="match status" value="1"/>
</dbReference>
<evidence type="ECO:0000256" key="4">
    <source>
        <dbReference type="ARBA" id="ARBA00023002"/>
    </source>
</evidence>
<dbReference type="GO" id="GO:0004497">
    <property type="term" value="F:monooxygenase activity"/>
    <property type="evidence" value="ECO:0007669"/>
    <property type="project" value="UniProtKB-KW"/>
</dbReference>
<evidence type="ECO:0000313" key="8">
    <source>
        <dbReference type="Proteomes" id="UP000243723"/>
    </source>
</evidence>
<comment type="cofactor">
    <cofactor evidence="1">
        <name>heme</name>
        <dbReference type="ChEBI" id="CHEBI:30413"/>
    </cofactor>
</comment>
<evidence type="ECO:0000256" key="6">
    <source>
        <dbReference type="RuleBase" id="RU000461"/>
    </source>
</evidence>
<dbReference type="PANTHER" id="PTHR46206">
    <property type="entry name" value="CYTOCHROME P450"/>
    <property type="match status" value="1"/>
</dbReference>